<gene>
    <name evidence="3" type="ordered locus">Acid_7533</name>
</gene>
<name>Q01PH9_SOLUE</name>
<evidence type="ECO:0000256" key="1">
    <source>
        <dbReference type="ARBA" id="ARBA00023235"/>
    </source>
</evidence>
<dbReference type="PANTHER" id="PTHR43489">
    <property type="entry name" value="ISOMERASE"/>
    <property type="match status" value="1"/>
</dbReference>
<dbReference type="eggNOG" id="COG3622">
    <property type="taxonomic scope" value="Bacteria"/>
</dbReference>
<dbReference type="SUPFAM" id="SSF51658">
    <property type="entry name" value="Xylose isomerase-like"/>
    <property type="match status" value="1"/>
</dbReference>
<dbReference type="InterPro" id="IPR013022">
    <property type="entry name" value="Xyl_isomerase-like_TIM-brl"/>
</dbReference>
<evidence type="ECO:0000313" key="3">
    <source>
        <dbReference type="EMBL" id="ABJ88441.1"/>
    </source>
</evidence>
<evidence type="ECO:0000259" key="2">
    <source>
        <dbReference type="Pfam" id="PF01261"/>
    </source>
</evidence>
<feature type="domain" description="Xylose isomerase-like TIM barrel" evidence="2">
    <location>
        <begin position="74"/>
        <end position="263"/>
    </location>
</feature>
<dbReference type="HOGENOM" id="CLU_050006_3_0_0"/>
<dbReference type="STRING" id="234267.Acid_7533"/>
<dbReference type="InterPro" id="IPR036237">
    <property type="entry name" value="Xyl_isomerase-like_sf"/>
</dbReference>
<dbReference type="EMBL" id="CP000473">
    <property type="protein sequence ID" value="ABJ88441.1"/>
    <property type="molecule type" value="Genomic_DNA"/>
</dbReference>
<proteinExistence type="predicted"/>
<dbReference type="InterPro" id="IPR050417">
    <property type="entry name" value="Sugar_Epim/Isomerase"/>
</dbReference>
<dbReference type="Pfam" id="PF01261">
    <property type="entry name" value="AP_endonuc_2"/>
    <property type="match status" value="1"/>
</dbReference>
<dbReference type="PANTHER" id="PTHR43489:SF3">
    <property type="entry name" value="XYLOSE ISOMERASE DOMAIN PROTEIN TIM BARREL"/>
    <property type="match status" value="1"/>
</dbReference>
<dbReference type="InParanoid" id="Q01PH9"/>
<accession>Q01PH9</accession>
<dbReference type="Gene3D" id="3.20.20.150">
    <property type="entry name" value="Divalent-metal-dependent TIM barrel enzymes"/>
    <property type="match status" value="1"/>
</dbReference>
<dbReference type="KEGG" id="sus:Acid_7533"/>
<sequence precursor="true">MNPEMTRRSAMLFGGSLALAPLVPQSKAAPAGRLKQSAARWCYSKIAMDDLCRQAAEIGLSGIDLVDEKDWPIVQKYGLVPAMVSGAGTIPVAWNRKENHEKLEKDMRENIAKAAAAKLPNVITFSGNRKGLPDDEGRENCILGLNRVKKVAEDAGVTICLELLNSKVDHKDYQCDHTKWGVDVVKAVGSPRVKLLYDIYHMQIMEGDVIRTIRDNIQSIGHFHTGGVPGRHELDETQELQWRTIAQAIADLKFEGYFAHEFVPVKDPMASLKSAVTLCTV</sequence>
<keyword evidence="1 3" id="KW-0413">Isomerase</keyword>
<protein>
    <submittedName>
        <fullName evidence="3">Xylose isomerase domain protein TIM barrel</fullName>
    </submittedName>
</protein>
<dbReference type="GO" id="GO:0016853">
    <property type="term" value="F:isomerase activity"/>
    <property type="evidence" value="ECO:0007669"/>
    <property type="project" value="UniProtKB-KW"/>
</dbReference>
<organism evidence="3">
    <name type="scientific">Solibacter usitatus (strain Ellin6076)</name>
    <dbReference type="NCBI Taxonomy" id="234267"/>
    <lineage>
        <taxon>Bacteria</taxon>
        <taxon>Pseudomonadati</taxon>
        <taxon>Acidobacteriota</taxon>
        <taxon>Terriglobia</taxon>
        <taxon>Bryobacterales</taxon>
        <taxon>Solibacteraceae</taxon>
        <taxon>Candidatus Solibacter</taxon>
    </lineage>
</organism>
<dbReference type="AlphaFoldDB" id="Q01PH9"/>
<reference evidence="3" key="1">
    <citation type="submission" date="2006-10" db="EMBL/GenBank/DDBJ databases">
        <title>Complete sequence of Solibacter usitatus Ellin6076.</title>
        <authorList>
            <consortium name="US DOE Joint Genome Institute"/>
            <person name="Copeland A."/>
            <person name="Lucas S."/>
            <person name="Lapidus A."/>
            <person name="Barry K."/>
            <person name="Detter J.C."/>
            <person name="Glavina del Rio T."/>
            <person name="Hammon N."/>
            <person name="Israni S."/>
            <person name="Dalin E."/>
            <person name="Tice H."/>
            <person name="Pitluck S."/>
            <person name="Thompson L.S."/>
            <person name="Brettin T."/>
            <person name="Bruce D."/>
            <person name="Han C."/>
            <person name="Tapia R."/>
            <person name="Gilna P."/>
            <person name="Schmutz J."/>
            <person name="Larimer F."/>
            <person name="Land M."/>
            <person name="Hauser L."/>
            <person name="Kyrpides N."/>
            <person name="Mikhailova N."/>
            <person name="Janssen P.H."/>
            <person name="Kuske C.R."/>
            <person name="Richardson P."/>
        </authorList>
    </citation>
    <scope>NUCLEOTIDE SEQUENCE</scope>
    <source>
        <strain evidence="3">Ellin6076</strain>
    </source>
</reference>